<reference evidence="3" key="1">
    <citation type="submission" date="2022-07" db="EMBL/GenBank/DDBJ databases">
        <title>Genome Sequence of Leucocoprinus birnbaumii.</title>
        <authorList>
            <person name="Buettner E."/>
        </authorList>
    </citation>
    <scope>NUCLEOTIDE SEQUENCE</scope>
    <source>
        <strain evidence="3">VT141</strain>
    </source>
</reference>
<feature type="domain" description="DUF6589" evidence="2">
    <location>
        <begin position="169"/>
        <end position="243"/>
    </location>
</feature>
<protein>
    <recommendedName>
        <fullName evidence="2">DUF6589 domain-containing protein</fullName>
    </recommendedName>
</protein>
<proteinExistence type="predicted"/>
<feature type="compositionally biased region" description="Polar residues" evidence="1">
    <location>
        <begin position="252"/>
        <end position="269"/>
    </location>
</feature>
<gene>
    <name evidence="3" type="ORF">NP233_g10771</name>
</gene>
<feature type="region of interest" description="Disordered" evidence="1">
    <location>
        <begin position="241"/>
        <end position="316"/>
    </location>
</feature>
<accession>A0AAD5VHL7</accession>
<dbReference type="EMBL" id="JANIEX010001152">
    <property type="protein sequence ID" value="KAJ3560540.1"/>
    <property type="molecule type" value="Genomic_DNA"/>
</dbReference>
<comment type="caution">
    <text evidence="3">The sequence shown here is derived from an EMBL/GenBank/DDBJ whole genome shotgun (WGS) entry which is preliminary data.</text>
</comment>
<evidence type="ECO:0000313" key="3">
    <source>
        <dbReference type="EMBL" id="KAJ3560540.1"/>
    </source>
</evidence>
<feature type="domain" description="DUF6589" evidence="2">
    <location>
        <begin position="348"/>
        <end position="457"/>
    </location>
</feature>
<evidence type="ECO:0000259" key="2">
    <source>
        <dbReference type="Pfam" id="PF20231"/>
    </source>
</evidence>
<dbReference type="AlphaFoldDB" id="A0AAD5VHL7"/>
<dbReference type="InterPro" id="IPR046496">
    <property type="entry name" value="DUF6589"/>
</dbReference>
<name>A0AAD5VHL7_9AGAR</name>
<sequence length="458" mass="51279">MFLCRHNGNDGRLIREDEEVPENLMSMLERCEAKLLHIKQVMCLSIFMQSTNQKCNSLQAMVGLFLQAAGAPKTVVELLAHLGLSILTTSINRAVTSLSQKVDEQIREAGATMTTMYGWDNLDFMLKHATLTVQNTHKSNLCHLTSCMAQPLYHGVTPEDLNCGFFSFHCYQIWKVASDLIEYGPDYFQQFKSELGAPEEIECIPVVKTTQIPLWAMDISPSTPAANGQVLAKIFAQARIGDPNDPVPSEPTPKTVSSSLLPRNSSPASENGEDVGASDPQSELGLHDGELRGKSPNTDEWATEPMESEDDSDGEDETITDIMNKVVLVWGDLLTEFIQPTGVKKGTNTLLDFVKQIRKNEVKKFRERSPDFRSMHEVIQHVGIVAQLDLWRVVIEQKTDGSVKTLEDWAAQKPTWEDISSLAETIVKEQVAPVDMDVVQNQEEDEWDLVKENMMLFH</sequence>
<dbReference type="Pfam" id="PF20231">
    <property type="entry name" value="DUF6589"/>
    <property type="match status" value="2"/>
</dbReference>
<evidence type="ECO:0000313" key="4">
    <source>
        <dbReference type="Proteomes" id="UP001213000"/>
    </source>
</evidence>
<evidence type="ECO:0000256" key="1">
    <source>
        <dbReference type="SAM" id="MobiDB-lite"/>
    </source>
</evidence>
<keyword evidence="4" id="KW-1185">Reference proteome</keyword>
<dbReference type="Proteomes" id="UP001213000">
    <property type="component" value="Unassembled WGS sequence"/>
</dbReference>
<organism evidence="3 4">
    <name type="scientific">Leucocoprinus birnbaumii</name>
    <dbReference type="NCBI Taxonomy" id="56174"/>
    <lineage>
        <taxon>Eukaryota</taxon>
        <taxon>Fungi</taxon>
        <taxon>Dikarya</taxon>
        <taxon>Basidiomycota</taxon>
        <taxon>Agaricomycotina</taxon>
        <taxon>Agaricomycetes</taxon>
        <taxon>Agaricomycetidae</taxon>
        <taxon>Agaricales</taxon>
        <taxon>Agaricineae</taxon>
        <taxon>Agaricaceae</taxon>
        <taxon>Leucocoprinus</taxon>
    </lineage>
</organism>
<feature type="compositionally biased region" description="Acidic residues" evidence="1">
    <location>
        <begin position="306"/>
        <end position="316"/>
    </location>
</feature>